<gene>
    <name evidence="3" type="ORF">EIM92_07740</name>
</gene>
<dbReference type="PROSITE" id="PS00934">
    <property type="entry name" value="GLYOXALASE_I_1"/>
    <property type="match status" value="1"/>
</dbReference>
<dbReference type="GO" id="GO:0046872">
    <property type="term" value="F:metal ion binding"/>
    <property type="evidence" value="ECO:0007669"/>
    <property type="project" value="UniProtKB-KW"/>
</dbReference>
<dbReference type="InterPro" id="IPR037523">
    <property type="entry name" value="VOC_core"/>
</dbReference>
<dbReference type="AlphaFoldDB" id="A0A3S8RT44"/>
<evidence type="ECO:0000313" key="3">
    <source>
        <dbReference type="EMBL" id="AZK46094.1"/>
    </source>
</evidence>
<dbReference type="OrthoDB" id="9792626at2"/>
<dbReference type="SUPFAM" id="SSF54593">
    <property type="entry name" value="Glyoxalase/Bleomycin resistance protein/Dihydroxybiphenyl dioxygenase"/>
    <property type="match status" value="2"/>
</dbReference>
<evidence type="ECO:0000313" key="4">
    <source>
        <dbReference type="Proteomes" id="UP000273145"/>
    </source>
</evidence>
<feature type="domain" description="VOC" evidence="2">
    <location>
        <begin position="170"/>
        <end position="284"/>
    </location>
</feature>
<keyword evidence="4" id="KW-1185">Reference proteome</keyword>
<evidence type="ECO:0000256" key="1">
    <source>
        <dbReference type="ARBA" id="ARBA00022723"/>
    </source>
</evidence>
<dbReference type="EMBL" id="CP034248">
    <property type="protein sequence ID" value="AZK46094.1"/>
    <property type="molecule type" value="Genomic_DNA"/>
</dbReference>
<reference evidence="3 4" key="1">
    <citation type="submission" date="2018-11" db="EMBL/GenBank/DDBJ databases">
        <title>Genome sequencing of Paenibacillus lentus DSM25539(T).</title>
        <authorList>
            <person name="Kook J.-K."/>
            <person name="Park S.-N."/>
            <person name="Lim Y.K."/>
        </authorList>
    </citation>
    <scope>NUCLEOTIDE SEQUENCE [LARGE SCALE GENOMIC DNA]</scope>
    <source>
        <strain evidence="3 4">DSM 25539</strain>
    </source>
</reference>
<protein>
    <submittedName>
        <fullName evidence="3">VOC family protein</fullName>
    </submittedName>
</protein>
<dbReference type="GO" id="GO:0004462">
    <property type="term" value="F:lactoylglutathione lyase activity"/>
    <property type="evidence" value="ECO:0007669"/>
    <property type="project" value="InterPro"/>
</dbReference>
<dbReference type="Pfam" id="PF00903">
    <property type="entry name" value="Glyoxalase"/>
    <property type="match status" value="2"/>
</dbReference>
<dbReference type="KEGG" id="plen:EIM92_07740"/>
<dbReference type="Proteomes" id="UP000273145">
    <property type="component" value="Chromosome"/>
</dbReference>
<accession>A0A3S8RT44</accession>
<name>A0A3S8RT44_9BACL</name>
<proteinExistence type="predicted"/>
<evidence type="ECO:0000259" key="2">
    <source>
        <dbReference type="PROSITE" id="PS51819"/>
    </source>
</evidence>
<sequence length="284" mass="31410">MKFHRGSVPYVGQVNLKVENLERSLAFYKEVIGFKVLRQTEKTAQLTADGRTVLLSIEQPNDVISHQGRTTGLYHFALLLPTRTDLAHIVLHFSRLQIELGASDHLVSEALYLSDPDGNGIEIYRDRAPSEWNWNNDQVEMTVDPLNFQDLLHGVNGVEPRSWQLPADTVMGHIHLHVAELSKTEEFYVHGLGFDVVNRYGPQALFISAGKYHHHIGLNTWNGVGAPKPPDNSAGLKSFTIVYPSEAAREQAALNLKSIGVSVVEDNGALATVDPSGNHILLLA</sequence>
<dbReference type="Gene3D" id="3.10.180.10">
    <property type="entry name" value="2,3-Dihydroxybiphenyl 1,2-Dioxygenase, domain 1"/>
    <property type="match status" value="2"/>
</dbReference>
<feature type="domain" description="VOC" evidence="2">
    <location>
        <begin position="10"/>
        <end position="126"/>
    </location>
</feature>
<keyword evidence="1" id="KW-0479">Metal-binding</keyword>
<dbReference type="RefSeq" id="WP_125082165.1">
    <property type="nucleotide sequence ID" value="NZ_CP034248.1"/>
</dbReference>
<dbReference type="InterPro" id="IPR029068">
    <property type="entry name" value="Glyas_Bleomycin-R_OHBP_Dase"/>
</dbReference>
<dbReference type="PANTHER" id="PTHR43279">
    <property type="entry name" value="CATECHOL-2,3-DIOXYGENASE"/>
    <property type="match status" value="1"/>
</dbReference>
<organism evidence="3 4">
    <name type="scientific">Paenibacillus lentus</name>
    <dbReference type="NCBI Taxonomy" id="1338368"/>
    <lineage>
        <taxon>Bacteria</taxon>
        <taxon>Bacillati</taxon>
        <taxon>Bacillota</taxon>
        <taxon>Bacilli</taxon>
        <taxon>Bacillales</taxon>
        <taxon>Paenibacillaceae</taxon>
        <taxon>Paenibacillus</taxon>
    </lineage>
</organism>
<dbReference type="CDD" id="cd07255">
    <property type="entry name" value="VOC_BsCatE_like_N"/>
    <property type="match status" value="1"/>
</dbReference>
<dbReference type="InterPro" id="IPR018146">
    <property type="entry name" value="Glyoxalase_1_CS"/>
</dbReference>
<dbReference type="InterPro" id="IPR004360">
    <property type="entry name" value="Glyas_Fos-R_dOase_dom"/>
</dbReference>
<dbReference type="CDD" id="cd16359">
    <property type="entry name" value="VOC_BsCatE_like_C"/>
    <property type="match status" value="1"/>
</dbReference>
<dbReference type="PROSITE" id="PS51819">
    <property type="entry name" value="VOC"/>
    <property type="match status" value="2"/>
</dbReference>
<dbReference type="PANTHER" id="PTHR43279:SF1">
    <property type="entry name" value="CATECHOL-2,3-DIOXYGENASE"/>
    <property type="match status" value="1"/>
</dbReference>